<dbReference type="HOGENOM" id="CLU_3317095_0_0_11"/>
<gene>
    <name evidence="1" type="ORF">HMPREF0762_00466</name>
</gene>
<dbReference type="STRING" id="649764.HMPREF0762_00466"/>
<dbReference type="PROSITE" id="PS51257">
    <property type="entry name" value="PROKAR_LIPOPROTEIN"/>
    <property type="match status" value="1"/>
</dbReference>
<protein>
    <recommendedName>
        <fullName evidence="3">Lipoprotein</fullName>
    </recommendedName>
</protein>
<dbReference type="AlphaFoldDB" id="D0WFE8"/>
<organism evidence="1 2">
    <name type="scientific">Slackia exigua (strain ATCC 700122 / DSM 15923 / CIP 105133 / JCM 11022 / KCTC 5966 / S-7)</name>
    <dbReference type="NCBI Taxonomy" id="649764"/>
    <lineage>
        <taxon>Bacteria</taxon>
        <taxon>Bacillati</taxon>
        <taxon>Actinomycetota</taxon>
        <taxon>Coriobacteriia</taxon>
        <taxon>Eggerthellales</taxon>
        <taxon>Eggerthellaceae</taxon>
        <taxon>Slackia</taxon>
    </lineage>
</organism>
<proteinExistence type="predicted"/>
<name>D0WFE8_SLAES</name>
<dbReference type="Proteomes" id="UP000006001">
    <property type="component" value="Unassembled WGS sequence"/>
</dbReference>
<evidence type="ECO:0008006" key="3">
    <source>
        <dbReference type="Google" id="ProtNLM"/>
    </source>
</evidence>
<evidence type="ECO:0000313" key="1">
    <source>
        <dbReference type="EMBL" id="EEZ61832.1"/>
    </source>
</evidence>
<evidence type="ECO:0000313" key="2">
    <source>
        <dbReference type="Proteomes" id="UP000006001"/>
    </source>
</evidence>
<keyword evidence="2" id="KW-1185">Reference proteome</keyword>
<comment type="caution">
    <text evidence="1">The sequence shown here is derived from an EMBL/GenBank/DDBJ whole genome shotgun (WGS) entry which is preliminary data.</text>
</comment>
<sequence>MSSRGVALLLFSLLVLACCPSHVRTRDVDAERTRGLSFR</sequence>
<accession>D0WFE8</accession>
<reference evidence="1" key="1">
    <citation type="submission" date="2009-10" db="EMBL/GenBank/DDBJ databases">
        <authorList>
            <person name="Weinstock G."/>
            <person name="Sodergren E."/>
            <person name="Clifton S."/>
            <person name="Fulton L."/>
            <person name="Fulton B."/>
            <person name="Courtney L."/>
            <person name="Fronick C."/>
            <person name="Harrison M."/>
            <person name="Strong C."/>
            <person name="Farmer C."/>
            <person name="Delahaunty K."/>
            <person name="Markovic C."/>
            <person name="Hall O."/>
            <person name="Minx P."/>
            <person name="Tomlinson C."/>
            <person name="Mitreva M."/>
            <person name="Nelson J."/>
            <person name="Hou S."/>
            <person name="Wollam A."/>
            <person name="Pepin K.H."/>
            <person name="Johnson M."/>
            <person name="Bhonagiri V."/>
            <person name="Nash W.E."/>
            <person name="Warren W."/>
            <person name="Chinwalla A."/>
            <person name="Mardis E.R."/>
            <person name="Wilson R.K."/>
        </authorList>
    </citation>
    <scope>NUCLEOTIDE SEQUENCE [LARGE SCALE GENOMIC DNA]</scope>
    <source>
        <strain evidence="1">ATCC 700122</strain>
    </source>
</reference>
<dbReference type="EMBL" id="ACUX02000005">
    <property type="protein sequence ID" value="EEZ61832.1"/>
    <property type="molecule type" value="Genomic_DNA"/>
</dbReference>